<evidence type="ECO:0000256" key="12">
    <source>
        <dbReference type="SAM" id="MobiDB-lite"/>
    </source>
</evidence>
<dbReference type="GO" id="GO:0005789">
    <property type="term" value="C:endoplasmic reticulum membrane"/>
    <property type="evidence" value="ECO:0007669"/>
    <property type="project" value="UniProtKB-SubCell"/>
</dbReference>
<keyword evidence="8" id="KW-0445">Lipid transport</keyword>
<sequence>MFSGWRIAKSAEELVPRGAVKRVCKFFLKKKLGQFILGDIDLDQLDVQLSDGSIQLHDLALNVDYLNQKLGAATSVMIKEGSIGSLLVKMPWKGKGCQVELDELELVLAPCWDNKSRDVDESCSTSQDDNNGMQWDTGQFGHDGAGNPSKFTPNDVHEGVKIIAKMVKWFLTSFHVKIKKLIVAYDPCIEKNENKVESHATLVLRISEIGCGTCVSEDSSSDSDARVESFLGINRLTNFVKFEGAILELVDVDAVNHQPGSLHTSGTPSGEVPSGCIPSDATTPIISWKRGGFSGNIKLSIPWKDGSLDIRKVDADVCIDPIELKFQPRTIKWFLLSWETYLKIDNDRMSHTLYKPTDSVYLNVSSQFRSSANVPAVIPADEMIPIRGSYSSSFPSFNSQESVSEAVLPASHLITDWVPFPVNTNQKHGIEEVDLGASVDQFFECFDGMRHSQSALGNSGMWNWTCSVFSAITAASSLASGSLHVPYEQQHVQTNLKATFAGVSVLFSFYDEDQKDSCDWTNVGSHFHYVGAECRDISLVVQVYPQEMKVEGTINYIEVADYFHNEIDVMSVHPRESKNKIDSQTVSIQHLQVEVQGVLPPFPRSANVHGSYEYSGPVSADSSFGNKGDIVKVLLLQTSGITNCKYITDANRSHGCLARSTSFSLKLPVFIFWVNFHLINILWDLFKDIGSSTKLNHKKTGFLSEMVDEECGASHGYVKRGSCPPITTLSSTETLRGNISIPEARVILCFPLNSGGDTRGYYAWDHFIALDFSSPSTFKKGPVQEPAAVSDGSIQERSSTTATRSLQLNVGDLDIYLVSSSHKDDAEITSFSRSKFSAQNFFSVSNRTGLLSTISLLWQEGPVTGPWIAERAKFLATYEESRSRNKFMGKGSDFAAVNRVNDLEDSQTRQEIILSSAFFVHVHVFPVAIDLDWSQYSCLHSLLNQIISGLSCLGHDGIGICEEYSVSQTSVLLECDSLELVIRPDAKVDIRGGMQSELSGLWHSLKLRIEKLNLLSVSNIGGNKGAGFLWVAHGEGTLWGSVSEVPSQEFLLISCSNSTMKRGDGGGSNALSSRLAGSNIVHLLDPETSHAFTSVTVRCSTVVAVGGRLDWLDAITSFFSLPSPEIGESGDGSLQKSDLTVPCRTSFVLNLVDIGLSYEPHFMNPMVRNEVLDSQLGSAGTNGPYVACLLAASSFVLSNTTVANSLENDYKIRMQDLGLLLCAKFESQKLAGTYSVKHLHEIGYVKVAREALLEAVLRTNCKNGLLWELECSNSHIYLDTCHDTTSGLTCLAGQLQQIFAPDMEESLVHLQDRYNTVQQAQERSDLIDASGVLNSDSAPPCQARSLNSDTKSIDGLVGLMDEISEDAFHFDGSQTCQFDSTGSQLRISFDDALLGEACSLSVKSPEDFSADLAVGGSMPLIGLDQTSFIQNGCLPEFIEGYCLADLRPLSELSVGGQSSPQMLKCRPRNMRDGDVEKGNSGWYGDSCLRIVENHLSETSGQTCVKEVLECKRPSIESAGPDDFRKAKGRILLNNVNVTWRMYAGSDWHESRNNGECSSNIHGRDTTVCLELALTGMQFQYDIFPIGGMFVSGLSLSVQDFHLYDRSKDAPWKLVLGHYDSKDHPRVSSAKAFRLDLESVKPNPQTPLEEYRLRVAMLPLLLHLHQSQLDFLIDFFGEKSSPVNHSPGCHKDLCDSKLLMTKSRNLAGHTIVEEALLPFFQKFDIWPVFVRVDYTPSRVDLAALRGGKYVELVNLVPWKGVELKLKHVHTVGIYGWGGVCETVIGEWLEDISQNQIHKVLRGLPAIRSLVAVGSSAAKLVSLPVETYRKDKRVLKGMQRGTIAFLRSISLEAVGLGVHLAAGAHDILLQAEYILTSIPHVSWPVQENTGTNVRRNQPKGAQQGIEQAYESLSDGLGRSASALVQTPLKKYQRGASAGSALATAVRGVPAAAIAPASACASAAHYTFLGIRNSLDPERKKESMEKYLGPTQSRGGD</sequence>
<dbReference type="GO" id="GO:0043495">
    <property type="term" value="F:protein-membrane adaptor activity"/>
    <property type="evidence" value="ECO:0007669"/>
    <property type="project" value="TreeGrafter"/>
</dbReference>
<dbReference type="GO" id="GO:0000045">
    <property type="term" value="P:autophagosome assembly"/>
    <property type="evidence" value="ECO:0007669"/>
    <property type="project" value="TreeGrafter"/>
</dbReference>
<evidence type="ECO:0000256" key="11">
    <source>
        <dbReference type="ARBA" id="ARBA00024615"/>
    </source>
</evidence>
<dbReference type="Proteomes" id="UP001428341">
    <property type="component" value="Unassembled WGS sequence"/>
</dbReference>
<organism evidence="13 14">
    <name type="scientific">Citrus x changshan-huyou</name>
    <dbReference type="NCBI Taxonomy" id="2935761"/>
    <lineage>
        <taxon>Eukaryota</taxon>
        <taxon>Viridiplantae</taxon>
        <taxon>Streptophyta</taxon>
        <taxon>Embryophyta</taxon>
        <taxon>Tracheophyta</taxon>
        <taxon>Spermatophyta</taxon>
        <taxon>Magnoliopsida</taxon>
        <taxon>eudicotyledons</taxon>
        <taxon>Gunneridae</taxon>
        <taxon>Pentapetalae</taxon>
        <taxon>rosids</taxon>
        <taxon>malvids</taxon>
        <taxon>Sapindales</taxon>
        <taxon>Rutaceae</taxon>
        <taxon>Aurantioideae</taxon>
        <taxon>Citrus</taxon>
    </lineage>
</organism>
<dbReference type="Pfam" id="PF13329">
    <property type="entry name" value="ATG2_CAD"/>
    <property type="match status" value="2"/>
</dbReference>
<evidence type="ECO:0000313" key="14">
    <source>
        <dbReference type="Proteomes" id="UP001428341"/>
    </source>
</evidence>
<keyword evidence="9" id="KW-0472">Membrane</keyword>
<evidence type="ECO:0000256" key="1">
    <source>
        <dbReference type="ARBA" id="ARBA00004406"/>
    </source>
</evidence>
<evidence type="ECO:0000256" key="8">
    <source>
        <dbReference type="ARBA" id="ARBA00023055"/>
    </source>
</evidence>
<evidence type="ECO:0000256" key="4">
    <source>
        <dbReference type="ARBA" id="ARBA00018070"/>
    </source>
</evidence>
<comment type="catalytic activity">
    <reaction evidence="11">
        <text>a 1,2-diacyl-sn-glycero-3-phosphoethanolamine(in) = a 1,2-diacyl-sn-glycero-3-phosphoethanolamine(out)</text>
        <dbReference type="Rhea" id="RHEA:38895"/>
        <dbReference type="ChEBI" id="CHEBI:64612"/>
    </reaction>
</comment>
<dbReference type="GO" id="GO:0061709">
    <property type="term" value="P:reticulophagy"/>
    <property type="evidence" value="ECO:0007669"/>
    <property type="project" value="TreeGrafter"/>
</dbReference>
<comment type="similarity">
    <text evidence="3">Belongs to the ATG2 family.</text>
</comment>
<feature type="compositionally biased region" description="Basic and acidic residues" evidence="12">
    <location>
        <begin position="1972"/>
        <end position="1982"/>
    </location>
</feature>
<comment type="subcellular location">
    <subcellularLocation>
        <location evidence="1">Endoplasmic reticulum membrane</location>
        <topology evidence="1">Peripheral membrane protein</topology>
    </subcellularLocation>
    <subcellularLocation>
        <location evidence="2">Preautophagosomal structure membrane</location>
        <topology evidence="2">Peripheral membrane protein</topology>
    </subcellularLocation>
</comment>
<dbReference type="GO" id="GO:0034727">
    <property type="term" value="P:piecemeal microautophagy of the nucleus"/>
    <property type="evidence" value="ECO:0007669"/>
    <property type="project" value="TreeGrafter"/>
</dbReference>
<evidence type="ECO:0000256" key="10">
    <source>
        <dbReference type="ARBA" id="ARBA00024479"/>
    </source>
</evidence>
<accession>A0AAP0LKI4</accession>
<dbReference type="GO" id="GO:0061723">
    <property type="term" value="P:glycophagy"/>
    <property type="evidence" value="ECO:0007669"/>
    <property type="project" value="TreeGrafter"/>
</dbReference>
<dbReference type="GO" id="GO:0061908">
    <property type="term" value="C:phagophore"/>
    <property type="evidence" value="ECO:0007669"/>
    <property type="project" value="TreeGrafter"/>
</dbReference>
<keyword evidence="6" id="KW-0256">Endoplasmic reticulum</keyword>
<dbReference type="EMBL" id="JBCGBO010000025">
    <property type="protein sequence ID" value="KAK9176801.1"/>
    <property type="molecule type" value="Genomic_DNA"/>
</dbReference>
<comment type="catalytic activity">
    <reaction evidence="10">
        <text>a 1,2-diacyl-sn-glycero-3-phospho-L-serine(in) = a 1,2-diacyl-sn-glycero-3-phospho-L-serine(out)</text>
        <dbReference type="Rhea" id="RHEA:38663"/>
        <dbReference type="ChEBI" id="CHEBI:57262"/>
    </reaction>
</comment>
<reference evidence="13 14" key="1">
    <citation type="submission" date="2024-05" db="EMBL/GenBank/DDBJ databases">
        <title>Haplotype-resolved chromosome-level genome assembly of Huyou (Citrus changshanensis).</title>
        <authorList>
            <person name="Miao C."/>
            <person name="Chen W."/>
            <person name="Wu Y."/>
            <person name="Wang L."/>
            <person name="Zhao S."/>
            <person name="Grierson D."/>
            <person name="Xu C."/>
            <person name="Chen K."/>
        </authorList>
    </citation>
    <scope>NUCLEOTIDE SEQUENCE [LARGE SCALE GENOMIC DNA]</scope>
    <source>
        <strain evidence="13">01-14</strain>
        <tissue evidence="13">Leaf</tissue>
    </source>
</reference>
<dbReference type="PANTHER" id="PTHR13190:SF1">
    <property type="entry name" value="AUTOPHAGY-RELATED 2, ISOFORM A"/>
    <property type="match status" value="1"/>
</dbReference>
<dbReference type="GO" id="GO:0006869">
    <property type="term" value="P:lipid transport"/>
    <property type="evidence" value="ECO:0007669"/>
    <property type="project" value="UniProtKB-KW"/>
</dbReference>
<evidence type="ECO:0000256" key="3">
    <source>
        <dbReference type="ARBA" id="ARBA00009714"/>
    </source>
</evidence>
<evidence type="ECO:0000256" key="5">
    <source>
        <dbReference type="ARBA" id="ARBA00022448"/>
    </source>
</evidence>
<evidence type="ECO:0000313" key="13">
    <source>
        <dbReference type="EMBL" id="KAK9176801.1"/>
    </source>
</evidence>
<dbReference type="PANTHER" id="PTHR13190">
    <property type="entry name" value="AUTOPHAGY-RELATED 2, ISOFORM A"/>
    <property type="match status" value="1"/>
</dbReference>
<dbReference type="GO" id="GO:0034045">
    <property type="term" value="C:phagophore assembly site membrane"/>
    <property type="evidence" value="ECO:0007669"/>
    <property type="project" value="UniProtKB-SubCell"/>
</dbReference>
<protein>
    <recommendedName>
        <fullName evidence="4">Autophagy-related protein 2</fullName>
    </recommendedName>
</protein>
<dbReference type="GO" id="GO:0000422">
    <property type="term" value="P:autophagy of mitochondrion"/>
    <property type="evidence" value="ECO:0007669"/>
    <property type="project" value="TreeGrafter"/>
</dbReference>
<keyword evidence="5" id="KW-0813">Transport</keyword>
<dbReference type="GO" id="GO:0032266">
    <property type="term" value="F:phosphatidylinositol-3-phosphate binding"/>
    <property type="evidence" value="ECO:0007669"/>
    <property type="project" value="TreeGrafter"/>
</dbReference>
<proteinExistence type="inferred from homology"/>
<evidence type="ECO:0000256" key="2">
    <source>
        <dbReference type="ARBA" id="ARBA00004623"/>
    </source>
</evidence>
<evidence type="ECO:0000256" key="7">
    <source>
        <dbReference type="ARBA" id="ARBA00023006"/>
    </source>
</evidence>
<dbReference type="InterPro" id="IPR026849">
    <property type="entry name" value="ATG2"/>
</dbReference>
<name>A0AAP0LKI4_9ROSI</name>
<comment type="caution">
    <text evidence="13">The sequence shown here is derived from an EMBL/GenBank/DDBJ whole genome shotgun (WGS) entry which is preliminary data.</text>
</comment>
<keyword evidence="14" id="KW-1185">Reference proteome</keyword>
<gene>
    <name evidence="13" type="ORF">WN944_028820</name>
</gene>
<evidence type="ECO:0000256" key="6">
    <source>
        <dbReference type="ARBA" id="ARBA00022824"/>
    </source>
</evidence>
<evidence type="ECO:0000256" key="9">
    <source>
        <dbReference type="ARBA" id="ARBA00023136"/>
    </source>
</evidence>
<keyword evidence="7" id="KW-0072">Autophagy</keyword>
<feature type="region of interest" description="Disordered" evidence="12">
    <location>
        <begin position="1972"/>
        <end position="1994"/>
    </location>
</feature>